<feature type="region of interest" description="Disordered" evidence="1">
    <location>
        <begin position="23"/>
        <end position="51"/>
    </location>
</feature>
<dbReference type="InterPro" id="IPR057684">
    <property type="entry name" value="DUF7924"/>
</dbReference>
<name>A0A1J9P7U0_9EURO</name>
<evidence type="ECO:0000313" key="3">
    <source>
        <dbReference type="EMBL" id="OJD12512.1"/>
    </source>
</evidence>
<comment type="caution">
    <text evidence="3">The sequence shown here is derived from an EMBL/GenBank/DDBJ whole genome shotgun (WGS) entry which is preliminary data.</text>
</comment>
<dbReference type="Pfam" id="PF25545">
    <property type="entry name" value="DUF7924"/>
    <property type="match status" value="1"/>
</dbReference>
<reference evidence="3 4" key="1">
    <citation type="submission" date="2015-07" db="EMBL/GenBank/DDBJ databases">
        <title>Emmonsia species relationships and genome sequence.</title>
        <authorList>
            <consortium name="The Broad Institute Genomics Platform"/>
            <person name="Cuomo C.A."/>
            <person name="Munoz J.F."/>
            <person name="Imamovic A."/>
            <person name="Priest M.E."/>
            <person name="Young S."/>
            <person name="Clay O.K."/>
            <person name="McEwen J.G."/>
        </authorList>
    </citation>
    <scope>NUCLEOTIDE SEQUENCE [LARGE SCALE GENOMIC DNA]</scope>
    <source>
        <strain evidence="3 4">UAMH 9510</strain>
    </source>
</reference>
<dbReference type="EMBL" id="LGRN01000395">
    <property type="protein sequence ID" value="OJD12512.1"/>
    <property type="molecule type" value="Genomic_DNA"/>
</dbReference>
<proteinExistence type="predicted"/>
<feature type="domain" description="DUF7924" evidence="2">
    <location>
        <begin position="104"/>
        <end position="151"/>
    </location>
</feature>
<dbReference type="VEuPathDB" id="FungiDB:AJ78_06907"/>
<dbReference type="Proteomes" id="UP000182235">
    <property type="component" value="Unassembled WGS sequence"/>
</dbReference>
<keyword evidence="4" id="KW-1185">Reference proteome</keyword>
<evidence type="ECO:0000256" key="1">
    <source>
        <dbReference type="SAM" id="MobiDB-lite"/>
    </source>
</evidence>
<dbReference type="OrthoDB" id="5400850at2759"/>
<evidence type="ECO:0000259" key="2">
    <source>
        <dbReference type="Pfam" id="PF25545"/>
    </source>
</evidence>
<dbReference type="AlphaFoldDB" id="A0A1J9P7U0"/>
<accession>A0A1J9P7U0</accession>
<organism evidence="3 4">
    <name type="scientific">Emergomyces pasteurianus Ep9510</name>
    <dbReference type="NCBI Taxonomy" id="1447872"/>
    <lineage>
        <taxon>Eukaryota</taxon>
        <taxon>Fungi</taxon>
        <taxon>Dikarya</taxon>
        <taxon>Ascomycota</taxon>
        <taxon>Pezizomycotina</taxon>
        <taxon>Eurotiomycetes</taxon>
        <taxon>Eurotiomycetidae</taxon>
        <taxon>Onygenales</taxon>
        <taxon>Ajellomycetaceae</taxon>
        <taxon>Emergomyces</taxon>
    </lineage>
</organism>
<sequence>MGCDPLKHCNAAQHLDAGDCSSLRRKNSNWSPATGSNAPTDQESRDGESAKYRSATYETFLATKGSFMAESELEVTERSKEICKMLLDEKQTIPEGTTMFQNDRFRKACQKLQSKNESRVIQDISLLIVPAAETLATCGAKNLECLVERCLEYC</sequence>
<evidence type="ECO:0000313" key="4">
    <source>
        <dbReference type="Proteomes" id="UP000182235"/>
    </source>
</evidence>
<feature type="compositionally biased region" description="Polar residues" evidence="1">
    <location>
        <begin position="28"/>
        <end position="41"/>
    </location>
</feature>
<feature type="compositionally biased region" description="Basic and acidic residues" evidence="1">
    <location>
        <begin position="42"/>
        <end position="51"/>
    </location>
</feature>
<protein>
    <recommendedName>
        <fullName evidence="2">DUF7924 domain-containing protein</fullName>
    </recommendedName>
</protein>
<gene>
    <name evidence="3" type="ORF">AJ78_06907</name>
</gene>
<dbReference type="STRING" id="1447872.A0A1J9P7U0"/>